<evidence type="ECO:0000313" key="1">
    <source>
        <dbReference type="EMBL" id="KAL0937760.1"/>
    </source>
</evidence>
<comment type="caution">
    <text evidence="1">The sequence shown here is derived from an EMBL/GenBank/DDBJ whole genome shotgun (WGS) entry which is preliminary data.</text>
</comment>
<sequence length="53" mass="5927">MQDTQLAPRAHSDTRCLHFLCYVCFSSLHCAVWSTLAPRSGTYSSSRACSFLL</sequence>
<protein>
    <submittedName>
        <fullName evidence="1">Uncharacterized protein</fullName>
    </submittedName>
</protein>
<evidence type="ECO:0000313" key="2">
    <source>
        <dbReference type="Proteomes" id="UP000805649"/>
    </source>
</evidence>
<dbReference type="Proteomes" id="UP000805649">
    <property type="component" value="Unassembled WGS sequence"/>
</dbReference>
<gene>
    <name evidence="1" type="ORF">CTRU02_207491</name>
</gene>
<keyword evidence="2" id="KW-1185">Reference proteome</keyword>
<reference evidence="1 2" key="1">
    <citation type="journal article" date="2020" name="Phytopathology">
        <title>Genome Sequence Resources of Colletotrichum truncatum, C. plurivorum, C. musicola, and C. sojae: Four Species Pathogenic to Soybean (Glycine max).</title>
        <authorList>
            <person name="Rogerio F."/>
            <person name="Boufleur T.R."/>
            <person name="Ciampi-Guillardi M."/>
            <person name="Sukno S.A."/>
            <person name="Thon M.R."/>
            <person name="Massola Junior N.S."/>
            <person name="Baroncelli R."/>
        </authorList>
    </citation>
    <scope>NUCLEOTIDE SEQUENCE [LARGE SCALE GENOMIC DNA]</scope>
    <source>
        <strain evidence="1 2">CMES1059</strain>
    </source>
</reference>
<dbReference type="EMBL" id="VUJX02000004">
    <property type="protein sequence ID" value="KAL0937760.1"/>
    <property type="molecule type" value="Genomic_DNA"/>
</dbReference>
<organism evidence="1 2">
    <name type="scientific">Colletotrichum truncatum</name>
    <name type="common">Anthracnose fungus</name>
    <name type="synonym">Colletotrichum capsici</name>
    <dbReference type="NCBI Taxonomy" id="5467"/>
    <lineage>
        <taxon>Eukaryota</taxon>
        <taxon>Fungi</taxon>
        <taxon>Dikarya</taxon>
        <taxon>Ascomycota</taxon>
        <taxon>Pezizomycotina</taxon>
        <taxon>Sordariomycetes</taxon>
        <taxon>Hypocreomycetidae</taxon>
        <taxon>Glomerellales</taxon>
        <taxon>Glomerellaceae</taxon>
        <taxon>Colletotrichum</taxon>
        <taxon>Colletotrichum truncatum species complex</taxon>
    </lineage>
</organism>
<name>A0ACC3Z0Z2_COLTU</name>
<accession>A0ACC3Z0Z2</accession>
<proteinExistence type="predicted"/>